<evidence type="ECO:0000256" key="1">
    <source>
        <dbReference type="ARBA" id="ARBA00022603"/>
    </source>
</evidence>
<sequence>MDNNTEKTQPSSGNPAIRRPYGDPADWFESVYTSADNDIQQVPWTRQSNAQFLLPWLAQHKGHMSTYGQALVIGCGLGDDAETLAQQQQRVTAFDFSPQAIAWCRQRFPTSRVDYQVADLFQLPATFQQAFKFVFESRTIQSLPPELHTRAIEAIADCVAPGGTLLLICYARDADEPTAGPPWFLTRSELDHFLQHGLLEISFQDQVVAGVRHFIAAYKKGA</sequence>
<dbReference type="SUPFAM" id="SSF53335">
    <property type="entry name" value="S-adenosyl-L-methionine-dependent methyltransferases"/>
    <property type="match status" value="1"/>
</dbReference>
<dbReference type="InterPro" id="IPR029063">
    <property type="entry name" value="SAM-dependent_MTases_sf"/>
</dbReference>
<dbReference type="GO" id="GO:0008168">
    <property type="term" value="F:methyltransferase activity"/>
    <property type="evidence" value="ECO:0007669"/>
    <property type="project" value="UniProtKB-KW"/>
</dbReference>
<comment type="caution">
    <text evidence="6">The sequence shown here is derived from an EMBL/GenBank/DDBJ whole genome shotgun (WGS) entry which is preliminary data.</text>
</comment>
<keyword evidence="3" id="KW-0949">S-adenosyl-L-methionine</keyword>
<evidence type="ECO:0000259" key="5">
    <source>
        <dbReference type="Pfam" id="PF13649"/>
    </source>
</evidence>
<dbReference type="PANTHER" id="PTHR32183">
    <property type="match status" value="1"/>
</dbReference>
<keyword evidence="7" id="KW-1185">Reference proteome</keyword>
<name>A0A5J4KWR0_9CHLR</name>
<evidence type="ECO:0000256" key="3">
    <source>
        <dbReference type="ARBA" id="ARBA00022691"/>
    </source>
</evidence>
<feature type="compositionally biased region" description="Polar residues" evidence="4">
    <location>
        <begin position="1"/>
        <end position="14"/>
    </location>
</feature>
<organism evidence="6 7">
    <name type="scientific">Dictyobacter vulcani</name>
    <dbReference type="NCBI Taxonomy" id="2607529"/>
    <lineage>
        <taxon>Bacteria</taxon>
        <taxon>Bacillati</taxon>
        <taxon>Chloroflexota</taxon>
        <taxon>Ktedonobacteria</taxon>
        <taxon>Ktedonobacterales</taxon>
        <taxon>Dictyobacteraceae</taxon>
        <taxon>Dictyobacter</taxon>
    </lineage>
</organism>
<gene>
    <name evidence="6" type="ORF">KDW_47310</name>
</gene>
<dbReference type="InterPro" id="IPR041698">
    <property type="entry name" value="Methyltransf_25"/>
</dbReference>
<dbReference type="AlphaFoldDB" id="A0A5J4KWR0"/>
<evidence type="ECO:0000256" key="4">
    <source>
        <dbReference type="SAM" id="MobiDB-lite"/>
    </source>
</evidence>
<keyword evidence="2 6" id="KW-0808">Transferase</keyword>
<dbReference type="RefSeq" id="WP_151758291.1">
    <property type="nucleotide sequence ID" value="NZ_BKZW01000002.1"/>
</dbReference>
<protein>
    <submittedName>
        <fullName evidence="6">Methyltransferase type 12</fullName>
    </submittedName>
</protein>
<evidence type="ECO:0000313" key="7">
    <source>
        <dbReference type="Proteomes" id="UP000326912"/>
    </source>
</evidence>
<dbReference type="Gene3D" id="3.40.50.150">
    <property type="entry name" value="Vaccinia Virus protein VP39"/>
    <property type="match status" value="1"/>
</dbReference>
<dbReference type="Proteomes" id="UP000326912">
    <property type="component" value="Unassembled WGS sequence"/>
</dbReference>
<evidence type="ECO:0000313" key="6">
    <source>
        <dbReference type="EMBL" id="GER90569.1"/>
    </source>
</evidence>
<dbReference type="CDD" id="cd02440">
    <property type="entry name" value="AdoMet_MTases"/>
    <property type="match status" value="1"/>
</dbReference>
<accession>A0A5J4KWR0</accession>
<proteinExistence type="predicted"/>
<dbReference type="GO" id="GO:0032259">
    <property type="term" value="P:methylation"/>
    <property type="evidence" value="ECO:0007669"/>
    <property type="project" value="UniProtKB-KW"/>
</dbReference>
<feature type="domain" description="Methyltransferase" evidence="5">
    <location>
        <begin position="71"/>
        <end position="163"/>
    </location>
</feature>
<feature type="region of interest" description="Disordered" evidence="4">
    <location>
        <begin position="1"/>
        <end position="22"/>
    </location>
</feature>
<reference evidence="6 7" key="1">
    <citation type="submission" date="2019-10" db="EMBL/GenBank/DDBJ databases">
        <title>Dictyobacter vulcani sp. nov., within the class Ktedonobacteria, isolated from soil of volcanic Mt. Zao.</title>
        <authorList>
            <person name="Zheng Y."/>
            <person name="Wang C.M."/>
            <person name="Sakai Y."/>
            <person name="Abe K."/>
            <person name="Yokota A."/>
            <person name="Yabe S."/>
        </authorList>
    </citation>
    <scope>NUCLEOTIDE SEQUENCE [LARGE SCALE GENOMIC DNA]</scope>
    <source>
        <strain evidence="6 7">W12</strain>
    </source>
</reference>
<dbReference type="Pfam" id="PF13649">
    <property type="entry name" value="Methyltransf_25"/>
    <property type="match status" value="1"/>
</dbReference>
<keyword evidence="1 6" id="KW-0489">Methyltransferase</keyword>
<dbReference type="PANTHER" id="PTHR32183:SF6">
    <property type="entry name" value="CYSTEINE SULFINATE DESULFINASE_CYSTEINE DESULFURASE AND RELATED ENZYMES"/>
    <property type="match status" value="1"/>
</dbReference>
<dbReference type="EMBL" id="BKZW01000002">
    <property type="protein sequence ID" value="GER90569.1"/>
    <property type="molecule type" value="Genomic_DNA"/>
</dbReference>
<evidence type="ECO:0000256" key="2">
    <source>
        <dbReference type="ARBA" id="ARBA00022679"/>
    </source>
</evidence>